<reference evidence="1" key="1">
    <citation type="submission" date="2014-09" db="EMBL/GenBank/DDBJ databases">
        <authorList>
            <person name="Magalhaes I.L.F."/>
            <person name="Oliveira U."/>
            <person name="Santos F.R."/>
            <person name="Vidigal T.H.D.A."/>
            <person name="Brescovit A.D."/>
            <person name="Santos A.J."/>
        </authorList>
    </citation>
    <scope>NUCLEOTIDE SEQUENCE</scope>
    <source>
        <tissue evidence="1">Shoot tissue taken approximately 20 cm above the soil surface</tissue>
    </source>
</reference>
<name>A0A0A9AWH0_ARUDO</name>
<protein>
    <submittedName>
        <fullName evidence="1">Uncharacterized protein</fullName>
    </submittedName>
</protein>
<dbReference type="EMBL" id="GBRH01241826">
    <property type="protein sequence ID" value="JAD56069.1"/>
    <property type="molecule type" value="Transcribed_RNA"/>
</dbReference>
<proteinExistence type="predicted"/>
<reference evidence="1" key="2">
    <citation type="journal article" date="2015" name="Data Brief">
        <title>Shoot transcriptome of the giant reed, Arundo donax.</title>
        <authorList>
            <person name="Barrero R.A."/>
            <person name="Guerrero F.D."/>
            <person name="Moolhuijzen P."/>
            <person name="Goolsby J.A."/>
            <person name="Tidwell J."/>
            <person name="Bellgard S.E."/>
            <person name="Bellgard M.I."/>
        </authorList>
    </citation>
    <scope>NUCLEOTIDE SEQUENCE</scope>
    <source>
        <tissue evidence="1">Shoot tissue taken approximately 20 cm above the soil surface</tissue>
    </source>
</reference>
<evidence type="ECO:0000313" key="1">
    <source>
        <dbReference type="EMBL" id="JAD56069.1"/>
    </source>
</evidence>
<accession>A0A0A9AWH0</accession>
<dbReference type="AlphaFoldDB" id="A0A0A9AWH0"/>
<sequence length="25" mass="2884">MHPLVSEADLLIFLNCFCAFLAKRM</sequence>
<organism evidence="1">
    <name type="scientific">Arundo donax</name>
    <name type="common">Giant reed</name>
    <name type="synonym">Donax arundinaceus</name>
    <dbReference type="NCBI Taxonomy" id="35708"/>
    <lineage>
        <taxon>Eukaryota</taxon>
        <taxon>Viridiplantae</taxon>
        <taxon>Streptophyta</taxon>
        <taxon>Embryophyta</taxon>
        <taxon>Tracheophyta</taxon>
        <taxon>Spermatophyta</taxon>
        <taxon>Magnoliopsida</taxon>
        <taxon>Liliopsida</taxon>
        <taxon>Poales</taxon>
        <taxon>Poaceae</taxon>
        <taxon>PACMAD clade</taxon>
        <taxon>Arundinoideae</taxon>
        <taxon>Arundineae</taxon>
        <taxon>Arundo</taxon>
    </lineage>
</organism>